<evidence type="ECO:0000256" key="3">
    <source>
        <dbReference type="ARBA" id="ARBA00012089"/>
    </source>
</evidence>
<dbReference type="AlphaFoldDB" id="A0A8E0S5J3"/>
<evidence type="ECO:0000256" key="10">
    <source>
        <dbReference type="ARBA" id="ARBA00031552"/>
    </source>
</evidence>
<evidence type="ECO:0000256" key="12">
    <source>
        <dbReference type="ARBA" id="ARBA00048108"/>
    </source>
</evidence>
<dbReference type="PANTHER" id="PTHR12196">
    <property type="entry name" value="DOMAIN OF UNKNOWN FUNCTION 71 DUF71 -CONTAINING PROTEIN"/>
    <property type="match status" value="1"/>
</dbReference>
<evidence type="ECO:0000256" key="4">
    <source>
        <dbReference type="ARBA" id="ARBA00018426"/>
    </source>
</evidence>
<evidence type="ECO:0000313" key="15">
    <source>
        <dbReference type="EMBL" id="KAA0196784.1"/>
    </source>
</evidence>
<reference evidence="15" key="1">
    <citation type="submission" date="2019-05" db="EMBL/GenBank/DDBJ databases">
        <title>Annotation for the trematode Fasciolopsis buski.</title>
        <authorList>
            <person name="Choi Y.-J."/>
        </authorList>
    </citation>
    <scope>NUCLEOTIDE SEQUENCE</scope>
    <source>
        <strain evidence="15">HT</strain>
        <tissue evidence="15">Whole worm</tissue>
    </source>
</reference>
<evidence type="ECO:0000256" key="13">
    <source>
        <dbReference type="SAM" id="Phobius"/>
    </source>
</evidence>
<evidence type="ECO:0000259" key="14">
    <source>
        <dbReference type="Pfam" id="PF01902"/>
    </source>
</evidence>
<name>A0A8E0S5J3_9TREM</name>
<keyword evidence="13" id="KW-0812">Transmembrane</keyword>
<comment type="pathway">
    <text evidence="1">Protein modification; peptidyl-diphthamide biosynthesis.</text>
</comment>
<dbReference type="FunFam" id="3.40.50.620:FF:000145">
    <property type="entry name" value="ATP-binding domain containing protein"/>
    <property type="match status" value="1"/>
</dbReference>
<dbReference type="Gene3D" id="3.40.50.620">
    <property type="entry name" value="HUPs"/>
    <property type="match status" value="1"/>
</dbReference>
<dbReference type="PIRSF" id="PIRSF039123">
    <property type="entry name" value="Diphthamide_synthase"/>
    <property type="match status" value="1"/>
</dbReference>
<comment type="catalytic activity">
    <reaction evidence="12">
        <text>diphthine-[translation elongation factor 2] + NH4(+) + ATP = diphthamide-[translation elongation factor 2] + AMP + diphosphate + H(+)</text>
        <dbReference type="Rhea" id="RHEA:19753"/>
        <dbReference type="Rhea" id="RHEA-COMP:10172"/>
        <dbReference type="Rhea" id="RHEA-COMP:10174"/>
        <dbReference type="ChEBI" id="CHEBI:15378"/>
        <dbReference type="ChEBI" id="CHEBI:16692"/>
        <dbReference type="ChEBI" id="CHEBI:28938"/>
        <dbReference type="ChEBI" id="CHEBI:30616"/>
        <dbReference type="ChEBI" id="CHEBI:33019"/>
        <dbReference type="ChEBI" id="CHEBI:82696"/>
        <dbReference type="ChEBI" id="CHEBI:456215"/>
        <dbReference type="EC" id="6.3.1.14"/>
    </reaction>
</comment>
<dbReference type="UniPathway" id="UPA00559"/>
<dbReference type="Pfam" id="PF01902">
    <property type="entry name" value="Diphthami_syn_2"/>
    <property type="match status" value="1"/>
</dbReference>
<dbReference type="PANTHER" id="PTHR12196:SF2">
    <property type="entry name" value="DIPHTHINE--AMMONIA LIGASE"/>
    <property type="match status" value="1"/>
</dbReference>
<evidence type="ECO:0000256" key="5">
    <source>
        <dbReference type="ARBA" id="ARBA00022598"/>
    </source>
</evidence>
<dbReference type="Gene3D" id="3.90.1490.10">
    <property type="entry name" value="putative n-type atp pyrophosphatase, domain 2"/>
    <property type="match status" value="1"/>
</dbReference>
<keyword evidence="5 15" id="KW-0436">Ligase</keyword>
<proteinExistence type="inferred from homology"/>
<accession>A0A8E0S5J3</accession>
<evidence type="ECO:0000256" key="8">
    <source>
        <dbReference type="ARBA" id="ARBA00029814"/>
    </source>
</evidence>
<dbReference type="InterPro" id="IPR002761">
    <property type="entry name" value="Diphthami_syn_dom"/>
</dbReference>
<dbReference type="InterPro" id="IPR030662">
    <property type="entry name" value="DPH6/MJ0570"/>
</dbReference>
<dbReference type="EMBL" id="LUCM01002824">
    <property type="protein sequence ID" value="KAA0196784.1"/>
    <property type="molecule type" value="Genomic_DNA"/>
</dbReference>
<evidence type="ECO:0000256" key="1">
    <source>
        <dbReference type="ARBA" id="ARBA00005156"/>
    </source>
</evidence>
<dbReference type="FunFam" id="3.90.1490.10:FF:000001">
    <property type="entry name" value="Diphthine--ammonia ligase"/>
    <property type="match status" value="1"/>
</dbReference>
<evidence type="ECO:0000256" key="9">
    <source>
        <dbReference type="ARBA" id="ARBA00031202"/>
    </source>
</evidence>
<keyword evidence="16" id="KW-1185">Reference proteome</keyword>
<comment type="similarity">
    <text evidence="2">Belongs to the Diphthine--ammonia ligase family.</text>
</comment>
<dbReference type="GO" id="GO:0017183">
    <property type="term" value="P:protein histidyl modification to diphthamide"/>
    <property type="evidence" value="ECO:0007669"/>
    <property type="project" value="UniProtKB-UniPathway"/>
</dbReference>
<dbReference type="GO" id="GO:0005524">
    <property type="term" value="F:ATP binding"/>
    <property type="evidence" value="ECO:0007669"/>
    <property type="project" value="UniProtKB-KW"/>
</dbReference>
<dbReference type="NCBIfam" id="TIGR00290">
    <property type="entry name" value="MJ0570_dom"/>
    <property type="match status" value="1"/>
</dbReference>
<gene>
    <name evidence="15" type="ORF">FBUS_07887</name>
</gene>
<dbReference type="GO" id="GO:0017178">
    <property type="term" value="F:diphthine-ammonia ligase activity"/>
    <property type="evidence" value="ECO:0007669"/>
    <property type="project" value="UniProtKB-EC"/>
</dbReference>
<dbReference type="InterPro" id="IPR014729">
    <property type="entry name" value="Rossmann-like_a/b/a_fold"/>
</dbReference>
<protein>
    <recommendedName>
        <fullName evidence="4">Diphthine--ammonia ligase</fullName>
        <ecNumber evidence="3">6.3.1.14</ecNumber>
    </recommendedName>
    <alternativeName>
        <fullName evidence="9">ATP-binding domain-containing protein 4</fullName>
    </alternativeName>
    <alternativeName>
        <fullName evidence="8">Diphthamide synthase</fullName>
    </alternativeName>
    <alternativeName>
        <fullName evidence="10">Diphthamide synthetase</fullName>
    </alternativeName>
    <alternativeName>
        <fullName evidence="11">Protein DPH6 homolog</fullName>
    </alternativeName>
</protein>
<evidence type="ECO:0000313" key="16">
    <source>
        <dbReference type="Proteomes" id="UP000728185"/>
    </source>
</evidence>
<evidence type="ECO:0000256" key="6">
    <source>
        <dbReference type="ARBA" id="ARBA00022741"/>
    </source>
</evidence>
<feature type="transmembrane region" description="Helical" evidence="13">
    <location>
        <begin position="252"/>
        <end position="273"/>
    </location>
</feature>
<keyword evidence="13" id="KW-1133">Transmembrane helix</keyword>
<evidence type="ECO:0000256" key="2">
    <source>
        <dbReference type="ARBA" id="ARBA00008496"/>
    </source>
</evidence>
<organism evidence="15 16">
    <name type="scientific">Fasciolopsis buskii</name>
    <dbReference type="NCBI Taxonomy" id="27845"/>
    <lineage>
        <taxon>Eukaryota</taxon>
        <taxon>Metazoa</taxon>
        <taxon>Spiralia</taxon>
        <taxon>Lophotrochozoa</taxon>
        <taxon>Platyhelminthes</taxon>
        <taxon>Trematoda</taxon>
        <taxon>Digenea</taxon>
        <taxon>Plagiorchiida</taxon>
        <taxon>Echinostomata</taxon>
        <taxon>Echinostomatoidea</taxon>
        <taxon>Fasciolidae</taxon>
        <taxon>Fasciolopsis</taxon>
    </lineage>
</organism>
<keyword evidence="13" id="KW-0472">Membrane</keyword>
<evidence type="ECO:0000256" key="11">
    <source>
        <dbReference type="ARBA" id="ARBA00032849"/>
    </source>
</evidence>
<dbReference type="OrthoDB" id="686384at2759"/>
<sequence length="289" mass="32179">MDFAALVSGGKDSIFAIMDAISHGYQLRAIIHLAPKESDVVTVEQDSYMYQSVGSEGIELISRALNTPLICRTISGRSVFTGINYISQSNDEVEDLFAALSAAVVRFPTLRFVCSGAIMSDYQRIRVEQVASRLGLRSLAFLWRRNQVSLLSDMLRSGLDAIVVKVASFGLGSRQHLGRTISDLQPELIRLTGPPWYLNACGEGGEYETFTLDSPLFEKRIVLRSPPELVIHSEDEYYPVAYLRLKDLDLQVAGFIVVISIPVSFFFVVCIGVRQMSRLVPVRCFSRVN</sequence>
<keyword evidence="6" id="KW-0547">Nucleotide-binding</keyword>
<dbReference type="EC" id="6.3.1.14" evidence="3"/>
<evidence type="ECO:0000256" key="7">
    <source>
        <dbReference type="ARBA" id="ARBA00022840"/>
    </source>
</evidence>
<comment type="caution">
    <text evidence="15">The sequence shown here is derived from an EMBL/GenBank/DDBJ whole genome shotgun (WGS) entry which is preliminary data.</text>
</comment>
<dbReference type="CDD" id="cd01994">
    <property type="entry name" value="AANH_PF0828-like"/>
    <property type="match status" value="1"/>
</dbReference>
<keyword evidence="7" id="KW-0067">ATP-binding</keyword>
<feature type="domain" description="Diphthamide synthase" evidence="14">
    <location>
        <begin position="1"/>
        <end position="224"/>
    </location>
</feature>
<dbReference type="Proteomes" id="UP000728185">
    <property type="component" value="Unassembled WGS sequence"/>
</dbReference>
<dbReference type="SUPFAM" id="SSF52402">
    <property type="entry name" value="Adenine nucleotide alpha hydrolases-like"/>
    <property type="match status" value="1"/>
</dbReference>